<evidence type="ECO:0000313" key="2">
    <source>
        <dbReference type="EMBL" id="VAX36480.1"/>
    </source>
</evidence>
<feature type="region of interest" description="Disordered" evidence="1">
    <location>
        <begin position="41"/>
        <end position="203"/>
    </location>
</feature>
<dbReference type="AlphaFoldDB" id="A0A3B1DNF1"/>
<feature type="compositionally biased region" description="Basic and acidic residues" evidence="1">
    <location>
        <begin position="132"/>
        <end position="191"/>
    </location>
</feature>
<proteinExistence type="predicted"/>
<protein>
    <submittedName>
        <fullName evidence="2">Uncharacterized protein</fullName>
    </submittedName>
</protein>
<evidence type="ECO:0000256" key="1">
    <source>
        <dbReference type="SAM" id="MobiDB-lite"/>
    </source>
</evidence>
<name>A0A3B1DNF1_9ZZZZ</name>
<reference evidence="2" key="1">
    <citation type="submission" date="2018-06" db="EMBL/GenBank/DDBJ databases">
        <authorList>
            <person name="Zhirakovskaya E."/>
        </authorList>
    </citation>
    <scope>NUCLEOTIDE SEQUENCE</scope>
</reference>
<accession>A0A3B1DNF1</accession>
<gene>
    <name evidence="2" type="ORF">MNBD_PLANCTO02-2120</name>
</gene>
<dbReference type="EMBL" id="UOGL01000057">
    <property type="protein sequence ID" value="VAX36480.1"/>
    <property type="molecule type" value="Genomic_DNA"/>
</dbReference>
<organism evidence="2">
    <name type="scientific">hydrothermal vent metagenome</name>
    <dbReference type="NCBI Taxonomy" id="652676"/>
    <lineage>
        <taxon>unclassified sequences</taxon>
        <taxon>metagenomes</taxon>
        <taxon>ecological metagenomes</taxon>
    </lineage>
</organism>
<sequence length="346" mass="37933">MPFPTWCMPAQSWLAKILCGFTMLLFVGCYSPSHGPFGNQGYPYRGGPPPGNYPSGGYPQPGGGTSLGTPTPIDGGNYGSGSKNNPHPDDGGFNGGSSRKGGSYNSGFGQRETSRDEGLHQNGRVPNYPDVNDIRKPSRDDDHLESHFDEANQKSKFDTTPKKHEGDHFDEFNGDDAKSFKSNKEEMHDDSPFENGAQFQVPSSLPLITASSSRELEKKEDVVVKEEVAAIDRFIKESAQPSPYAYDKQQHKWLRGVVDYDQQSGSWSIIYDDQPDKEDVYGGSMTLVESPKLAKLHDHDIVLVEGEVDQTVDADRLGKPLFRVQHLFGPLVPKKAGSKIAAPVAN</sequence>